<dbReference type="CDD" id="cd13585">
    <property type="entry name" value="PBP2_TMBP_like"/>
    <property type="match status" value="1"/>
</dbReference>
<feature type="transmembrane region" description="Helical" evidence="4">
    <location>
        <begin position="7"/>
        <end position="28"/>
    </location>
</feature>
<proteinExistence type="inferred from homology"/>
<dbReference type="GO" id="GO:1901982">
    <property type="term" value="F:maltose binding"/>
    <property type="evidence" value="ECO:0007669"/>
    <property type="project" value="TreeGrafter"/>
</dbReference>
<dbReference type="GO" id="GO:0042956">
    <property type="term" value="P:maltodextrin transmembrane transport"/>
    <property type="evidence" value="ECO:0007669"/>
    <property type="project" value="TreeGrafter"/>
</dbReference>
<sequence>MKKRVAFITFLIIFMILAGYTLSFYYTYSNDQKGQGKNQIDEKDKIHLTFWRNKGTTSENKAYEALISTFEASHPSIEIKMVSIPYADYELRLRTEIAAGNPPDILAIDTPYLALYANSGSLLSIDQYMKAEGDIEDIPPATLKGLTYEDEIYLSPMVESGVALFYNIPLFKEAGVPLPSKDPNKPMTWVEVLEATKKITNSVNGVYGIDPAQGFGAGEAPAYFKLPLLWQFGAEVLNPNATSAEGYLNSDEALKALQFYQDLYHKHKVAAVELPPNPFETGKLAMTVMGSWVVADLEKNFPDFKLGEDFGVAPLPKVKNQVTPNGGWALGITAKSKYPEEAWEFIKYATSFEGSKKYVEMTGDLPARYSVVNAFPELNEYPKNIFIQQTQKYSKNRPVTPVYPAVSEAIKTLFEDVGIGGKNVKASATEAVEKINNSLNDIQNP</sequence>
<evidence type="ECO:0000256" key="4">
    <source>
        <dbReference type="SAM" id="Phobius"/>
    </source>
</evidence>
<dbReference type="InterPro" id="IPR006061">
    <property type="entry name" value="SBP_1_CS"/>
</dbReference>
<evidence type="ECO:0000313" key="5">
    <source>
        <dbReference type="EMBL" id="OAS89237.1"/>
    </source>
</evidence>
<dbReference type="OrthoDB" id="9782846at2"/>
<evidence type="ECO:0000256" key="3">
    <source>
        <dbReference type="ARBA" id="ARBA00022729"/>
    </source>
</evidence>
<keyword evidence="4" id="KW-0472">Membrane</keyword>
<dbReference type="PANTHER" id="PTHR30061:SF50">
    <property type="entry name" value="MALTOSE_MALTODEXTRIN-BINDING PERIPLASMIC PROTEIN"/>
    <property type="match status" value="1"/>
</dbReference>
<dbReference type="GO" id="GO:0055085">
    <property type="term" value="P:transmembrane transport"/>
    <property type="evidence" value="ECO:0007669"/>
    <property type="project" value="InterPro"/>
</dbReference>
<dbReference type="Pfam" id="PF01547">
    <property type="entry name" value="SBP_bac_1"/>
    <property type="match status" value="1"/>
</dbReference>
<dbReference type="PANTHER" id="PTHR30061">
    <property type="entry name" value="MALTOSE-BINDING PERIPLASMIC PROTEIN"/>
    <property type="match status" value="1"/>
</dbReference>
<protein>
    <submittedName>
        <fullName evidence="5">ABC transporter substrate-binding protein</fullName>
    </submittedName>
</protein>
<comment type="similarity">
    <text evidence="1">Belongs to the bacterial solute-binding protein 1 family.</text>
</comment>
<dbReference type="Proteomes" id="UP000078534">
    <property type="component" value="Unassembled WGS sequence"/>
</dbReference>
<evidence type="ECO:0000256" key="2">
    <source>
        <dbReference type="ARBA" id="ARBA00022448"/>
    </source>
</evidence>
<reference evidence="6" key="1">
    <citation type="submission" date="2016-04" db="EMBL/GenBank/DDBJ databases">
        <authorList>
            <person name="Lyu Z."/>
            <person name="Lyu W."/>
        </authorList>
    </citation>
    <scope>NUCLEOTIDE SEQUENCE [LARGE SCALE GENOMIC DNA]</scope>
    <source>
        <strain evidence="6">C44</strain>
    </source>
</reference>
<gene>
    <name evidence="5" type="ORF">A6K24_01395</name>
</gene>
<accession>A0A179T5A8</accession>
<keyword evidence="4" id="KW-1133">Transmembrane helix</keyword>
<dbReference type="AlphaFoldDB" id="A0A179T5A8"/>
<dbReference type="RefSeq" id="WP_066324478.1">
    <property type="nucleotide sequence ID" value="NZ_LWSG01000001.1"/>
</dbReference>
<keyword evidence="2" id="KW-0813">Transport</keyword>
<dbReference type="EMBL" id="LWSG01000001">
    <property type="protein sequence ID" value="OAS89237.1"/>
    <property type="molecule type" value="Genomic_DNA"/>
</dbReference>
<keyword evidence="4" id="KW-0812">Transmembrane</keyword>
<evidence type="ECO:0000313" key="6">
    <source>
        <dbReference type="Proteomes" id="UP000078534"/>
    </source>
</evidence>
<dbReference type="SUPFAM" id="SSF53850">
    <property type="entry name" value="Periplasmic binding protein-like II"/>
    <property type="match status" value="1"/>
</dbReference>
<dbReference type="GO" id="GO:0015768">
    <property type="term" value="P:maltose transport"/>
    <property type="evidence" value="ECO:0007669"/>
    <property type="project" value="TreeGrafter"/>
</dbReference>
<dbReference type="GO" id="GO:0055052">
    <property type="term" value="C:ATP-binding cassette (ABC) transporter complex, substrate-binding subunit-containing"/>
    <property type="evidence" value="ECO:0007669"/>
    <property type="project" value="TreeGrafter"/>
</dbReference>
<dbReference type="InterPro" id="IPR006059">
    <property type="entry name" value="SBP"/>
</dbReference>
<keyword evidence="6" id="KW-1185">Reference proteome</keyword>
<comment type="caution">
    <text evidence="5">The sequence shown here is derived from an EMBL/GenBank/DDBJ whole genome shotgun (WGS) entry which is preliminary data.</text>
</comment>
<organism evidence="5 6">
    <name type="scientific">Metabacillus litoralis</name>
    <dbReference type="NCBI Taxonomy" id="152268"/>
    <lineage>
        <taxon>Bacteria</taxon>
        <taxon>Bacillati</taxon>
        <taxon>Bacillota</taxon>
        <taxon>Bacilli</taxon>
        <taxon>Bacillales</taxon>
        <taxon>Bacillaceae</taxon>
        <taxon>Metabacillus</taxon>
    </lineage>
</organism>
<name>A0A179T5A8_9BACI</name>
<keyword evidence="3" id="KW-0732">Signal</keyword>
<dbReference type="STRING" id="152268.A6K24_01395"/>
<dbReference type="Gene3D" id="3.40.190.10">
    <property type="entry name" value="Periplasmic binding protein-like II"/>
    <property type="match status" value="1"/>
</dbReference>
<evidence type="ECO:0000256" key="1">
    <source>
        <dbReference type="ARBA" id="ARBA00008520"/>
    </source>
</evidence>
<dbReference type="PROSITE" id="PS01037">
    <property type="entry name" value="SBP_BACTERIAL_1"/>
    <property type="match status" value="1"/>
</dbReference>